<feature type="region of interest" description="Disordered" evidence="1">
    <location>
        <begin position="1"/>
        <end position="29"/>
    </location>
</feature>
<name>A0A2T8JBN6_9POAL</name>
<gene>
    <name evidence="2" type="ORF">PAHAL_4G040000</name>
</gene>
<dbReference type="Proteomes" id="UP000243499">
    <property type="component" value="Chromosome 4"/>
</dbReference>
<dbReference type="AlphaFoldDB" id="A0A2T8JBN6"/>
<organism evidence="2">
    <name type="scientific">Panicum hallii</name>
    <dbReference type="NCBI Taxonomy" id="206008"/>
    <lineage>
        <taxon>Eukaryota</taxon>
        <taxon>Viridiplantae</taxon>
        <taxon>Streptophyta</taxon>
        <taxon>Embryophyta</taxon>
        <taxon>Tracheophyta</taxon>
        <taxon>Spermatophyta</taxon>
        <taxon>Magnoliopsida</taxon>
        <taxon>Liliopsida</taxon>
        <taxon>Poales</taxon>
        <taxon>Poaceae</taxon>
        <taxon>PACMAD clade</taxon>
        <taxon>Panicoideae</taxon>
        <taxon>Panicodae</taxon>
        <taxon>Paniceae</taxon>
        <taxon>Panicinae</taxon>
        <taxon>Panicum</taxon>
        <taxon>Panicum sect. Panicum</taxon>
    </lineage>
</organism>
<accession>A0A2T8JBN6</accession>
<sequence length="120" mass="13177">MSRAGGTKPRDAPASASSAARRARRLPSSLLIQRARRRDVVCVGSRARWVRARRRERGELKRKVGVVTARAGGLRVSTAGQRREQPHGFRGPYPRRRRRGSSRGAGESSKLKGVALPSLV</sequence>
<evidence type="ECO:0000256" key="1">
    <source>
        <dbReference type="SAM" id="MobiDB-lite"/>
    </source>
</evidence>
<proteinExistence type="predicted"/>
<reference evidence="2" key="1">
    <citation type="submission" date="2018-04" db="EMBL/GenBank/DDBJ databases">
        <title>WGS assembly of Panicum hallii.</title>
        <authorList>
            <person name="Lovell J."/>
            <person name="Jenkins J."/>
            <person name="Lowry D."/>
            <person name="Mamidi S."/>
            <person name="Sreedasyam A."/>
            <person name="Weng X."/>
            <person name="Barry K."/>
            <person name="Bonette J."/>
            <person name="Campitelli B."/>
            <person name="Daum C."/>
            <person name="Gordon S."/>
            <person name="Gould B."/>
            <person name="Lipzen A."/>
            <person name="Macqueen A."/>
            <person name="Palacio-Mejia J."/>
            <person name="Plott C."/>
            <person name="Shakirov E."/>
            <person name="Shu S."/>
            <person name="Yoshinaga Y."/>
            <person name="Zane M."/>
            <person name="Rokhsar D."/>
            <person name="Grimwood J."/>
            <person name="Schmutz J."/>
            <person name="Juenger T."/>
        </authorList>
    </citation>
    <scope>NUCLEOTIDE SEQUENCE [LARGE SCALE GENOMIC DNA]</scope>
    <source>
        <strain evidence="2">FIL2</strain>
    </source>
</reference>
<evidence type="ECO:0000313" key="2">
    <source>
        <dbReference type="EMBL" id="PVH47336.1"/>
    </source>
</evidence>
<dbReference type="Gramene" id="PVH47336">
    <property type="protein sequence ID" value="PVH47336"/>
    <property type="gene ID" value="PAHAL_4G040000"/>
</dbReference>
<protein>
    <submittedName>
        <fullName evidence="2">Uncharacterized protein</fullName>
    </submittedName>
</protein>
<dbReference type="EMBL" id="CM008049">
    <property type="protein sequence ID" value="PVH47336.1"/>
    <property type="molecule type" value="Genomic_DNA"/>
</dbReference>
<feature type="compositionally biased region" description="Low complexity" evidence="1">
    <location>
        <begin position="12"/>
        <end position="29"/>
    </location>
</feature>
<feature type="region of interest" description="Disordered" evidence="1">
    <location>
        <begin position="71"/>
        <end position="120"/>
    </location>
</feature>